<dbReference type="AlphaFoldDB" id="A0A8J3BC02"/>
<name>A0A8J3BC02_9BACI</name>
<reference evidence="2" key="1">
    <citation type="journal article" date="2014" name="Int. J. Syst. Evol. Microbiol.">
        <title>Complete genome sequence of Corynebacterium casei LMG S-19264T (=DSM 44701T), isolated from a smear-ripened cheese.</title>
        <authorList>
            <consortium name="US DOE Joint Genome Institute (JGI-PGF)"/>
            <person name="Walter F."/>
            <person name="Albersmeier A."/>
            <person name="Kalinowski J."/>
            <person name="Ruckert C."/>
        </authorList>
    </citation>
    <scope>NUCLEOTIDE SEQUENCE</scope>
    <source>
        <strain evidence="2">JCM 14719</strain>
    </source>
</reference>
<organism evidence="2 3">
    <name type="scientific">Calditerricola satsumensis</name>
    <dbReference type="NCBI Taxonomy" id="373054"/>
    <lineage>
        <taxon>Bacteria</taxon>
        <taxon>Bacillati</taxon>
        <taxon>Bacillota</taxon>
        <taxon>Bacilli</taxon>
        <taxon>Bacillales</taxon>
        <taxon>Bacillaceae</taxon>
        <taxon>Calditerricola</taxon>
    </lineage>
</organism>
<protein>
    <recommendedName>
        <fullName evidence="4">DUF2619 domain-containing protein</fullName>
    </recommendedName>
</protein>
<dbReference type="Pfam" id="PF10942">
    <property type="entry name" value="DUF2619"/>
    <property type="match status" value="1"/>
</dbReference>
<keyword evidence="1" id="KW-0472">Membrane</keyword>
<keyword evidence="1" id="KW-1133">Transmembrane helix</keyword>
<dbReference type="InterPro" id="IPR020390">
    <property type="entry name" value="Uncharacterised_YqhV"/>
</dbReference>
<feature type="transmembrane region" description="Helical" evidence="1">
    <location>
        <begin position="39"/>
        <end position="64"/>
    </location>
</feature>
<reference evidence="2" key="2">
    <citation type="submission" date="2020-09" db="EMBL/GenBank/DDBJ databases">
        <authorList>
            <person name="Sun Q."/>
            <person name="Ohkuma M."/>
        </authorList>
    </citation>
    <scope>NUCLEOTIDE SEQUENCE</scope>
    <source>
        <strain evidence="2">JCM 14719</strain>
    </source>
</reference>
<evidence type="ECO:0000313" key="3">
    <source>
        <dbReference type="Proteomes" id="UP000637720"/>
    </source>
</evidence>
<keyword evidence="1" id="KW-0812">Transmembrane</keyword>
<comment type="caution">
    <text evidence="2">The sequence shown here is derived from an EMBL/GenBank/DDBJ whole genome shotgun (WGS) entry which is preliminary data.</text>
</comment>
<keyword evidence="3" id="KW-1185">Reference proteome</keyword>
<feature type="transmembrane region" description="Helical" evidence="1">
    <location>
        <begin position="12"/>
        <end position="32"/>
    </location>
</feature>
<evidence type="ECO:0008006" key="4">
    <source>
        <dbReference type="Google" id="ProtNLM"/>
    </source>
</evidence>
<feature type="transmembrane region" description="Helical" evidence="1">
    <location>
        <begin position="70"/>
        <end position="87"/>
    </location>
</feature>
<dbReference type="EMBL" id="BMOF01000021">
    <property type="protein sequence ID" value="GGJ99912.1"/>
    <property type="molecule type" value="Genomic_DNA"/>
</dbReference>
<sequence length="89" mass="9128">MLELDKAVLGMAVLRLLSGSTELVAAAFMLKWNQIEKALALNAVLALVGPLVLITTTAIGLVGIASALPLSKLLLILAGVALVLIGLRA</sequence>
<proteinExistence type="predicted"/>
<accession>A0A8J3BC02</accession>
<evidence type="ECO:0000256" key="1">
    <source>
        <dbReference type="SAM" id="Phobius"/>
    </source>
</evidence>
<evidence type="ECO:0000313" key="2">
    <source>
        <dbReference type="EMBL" id="GGJ99912.1"/>
    </source>
</evidence>
<dbReference type="Proteomes" id="UP000637720">
    <property type="component" value="Unassembled WGS sequence"/>
</dbReference>
<gene>
    <name evidence="2" type="ORF">GCM10007043_12500</name>
</gene>